<accession>A0A0B1S1M6</accession>
<reference evidence="1 2" key="1">
    <citation type="submission" date="2014-03" db="EMBL/GenBank/DDBJ databases">
        <title>Draft genome of the hookworm Oesophagostomum dentatum.</title>
        <authorList>
            <person name="Mitreva M."/>
        </authorList>
    </citation>
    <scope>NUCLEOTIDE SEQUENCE [LARGE SCALE GENOMIC DNA]</scope>
    <source>
        <strain evidence="1 2">OD-Hann</strain>
    </source>
</reference>
<dbReference type="AlphaFoldDB" id="A0A0B1S1M6"/>
<evidence type="ECO:0000313" key="2">
    <source>
        <dbReference type="Proteomes" id="UP000053660"/>
    </source>
</evidence>
<dbReference type="Proteomes" id="UP000053660">
    <property type="component" value="Unassembled WGS sequence"/>
</dbReference>
<organism evidence="1 2">
    <name type="scientific">Oesophagostomum dentatum</name>
    <name type="common">Nodular worm</name>
    <dbReference type="NCBI Taxonomy" id="61180"/>
    <lineage>
        <taxon>Eukaryota</taxon>
        <taxon>Metazoa</taxon>
        <taxon>Ecdysozoa</taxon>
        <taxon>Nematoda</taxon>
        <taxon>Chromadorea</taxon>
        <taxon>Rhabditida</taxon>
        <taxon>Rhabditina</taxon>
        <taxon>Rhabditomorpha</taxon>
        <taxon>Strongyloidea</taxon>
        <taxon>Strongylidae</taxon>
        <taxon>Oesophagostomum</taxon>
    </lineage>
</organism>
<name>A0A0B1S1M6_OESDE</name>
<evidence type="ECO:0000313" key="1">
    <source>
        <dbReference type="EMBL" id="KHJ78839.1"/>
    </source>
</evidence>
<evidence type="ECO:0008006" key="3">
    <source>
        <dbReference type="Google" id="ProtNLM"/>
    </source>
</evidence>
<gene>
    <name evidence="1" type="ORF">OESDEN_21535</name>
</gene>
<keyword evidence="2" id="KW-1185">Reference proteome</keyword>
<dbReference type="EMBL" id="KN608644">
    <property type="protein sequence ID" value="KHJ78839.1"/>
    <property type="molecule type" value="Genomic_DNA"/>
</dbReference>
<sequence length="48" mass="5632">MVSAMERAEGQLASIPEIHNYWDKTLPLRLRRRHLPVRVAFAMTINKN</sequence>
<protein>
    <recommendedName>
        <fullName evidence="3">ATP-dependent DNA helicase</fullName>
    </recommendedName>
</protein>
<proteinExistence type="predicted"/>